<evidence type="ECO:0000256" key="2">
    <source>
        <dbReference type="SAM" id="Phobius"/>
    </source>
</evidence>
<dbReference type="Proteomes" id="UP000634206">
    <property type="component" value="Unassembled WGS sequence"/>
</dbReference>
<reference evidence="3" key="1">
    <citation type="submission" date="2021-01" db="EMBL/GenBank/DDBJ databases">
        <title>Modified the classification status of verrucomicrobia.</title>
        <authorList>
            <person name="Feng X."/>
        </authorList>
    </citation>
    <scope>NUCLEOTIDE SEQUENCE</scope>
    <source>
        <strain evidence="3">5K15</strain>
    </source>
</reference>
<name>A0AAE2S9D9_9BACT</name>
<evidence type="ECO:0000256" key="1">
    <source>
        <dbReference type="SAM" id="MobiDB-lite"/>
    </source>
</evidence>
<organism evidence="3 4">
    <name type="scientific">Oceaniferula flava</name>
    <dbReference type="NCBI Taxonomy" id="2800421"/>
    <lineage>
        <taxon>Bacteria</taxon>
        <taxon>Pseudomonadati</taxon>
        <taxon>Verrucomicrobiota</taxon>
        <taxon>Verrucomicrobiia</taxon>
        <taxon>Verrucomicrobiales</taxon>
        <taxon>Verrucomicrobiaceae</taxon>
        <taxon>Oceaniferula</taxon>
    </lineage>
</organism>
<evidence type="ECO:0000313" key="3">
    <source>
        <dbReference type="EMBL" id="MBK1853621.1"/>
    </source>
</evidence>
<feature type="transmembrane region" description="Helical" evidence="2">
    <location>
        <begin position="9"/>
        <end position="28"/>
    </location>
</feature>
<accession>A0AAE2S9D9</accession>
<keyword evidence="2" id="KW-1133">Transmembrane helix</keyword>
<dbReference type="RefSeq" id="WP_309488217.1">
    <property type="nucleotide sequence ID" value="NZ_JAENIG010000001.1"/>
</dbReference>
<feature type="compositionally biased region" description="Low complexity" evidence="1">
    <location>
        <begin position="300"/>
        <end position="314"/>
    </location>
</feature>
<dbReference type="NCBIfam" id="NF038287">
    <property type="entry name" value="Amuc_1100_fam"/>
    <property type="match status" value="1"/>
</dbReference>
<feature type="compositionally biased region" description="Low complexity" evidence="1">
    <location>
        <begin position="265"/>
        <end position="285"/>
    </location>
</feature>
<feature type="region of interest" description="Disordered" evidence="1">
    <location>
        <begin position="261"/>
        <end position="314"/>
    </location>
</feature>
<sequence length="354" mass="37784">MSWIQENKFVAGLIGVTAVVGGGILFFGNSQGNAYEEKMESFETLKGKYSTLEKSTPYPNAENRKAKEEAMATYHQAINEVRKGLNSYRPEKLETLSPEQFSDLRVDISKSLRAKFEEAGTTLPEETEFGFEKYAKSAIKSAATPKLNYQLGATQWLLSKLAETKPDALVNIVRTPLPIETGKPAAAPAPRGRNNRAGRANANRKGAQGAAPDGPYQLMPMELTFTADEAAVRDFLKEMVGSDKYFFAIRSLRVRNEKQTAPSEADANFPAPAAAPAAGDPFAGFPGLGDSANTGEGDVAAGADDAGAAPAPAANSGEQILKQVLGDESLNVHIVFDIVLLKPVSEQAAETAAN</sequence>
<dbReference type="InterPro" id="IPR048049">
    <property type="entry name" value="Amuc_1100-like"/>
</dbReference>
<proteinExistence type="predicted"/>
<feature type="compositionally biased region" description="Low complexity" evidence="1">
    <location>
        <begin position="182"/>
        <end position="211"/>
    </location>
</feature>
<keyword evidence="2" id="KW-0812">Transmembrane</keyword>
<gene>
    <name evidence="3" type="ORF">JIN83_01490</name>
</gene>
<evidence type="ECO:0000313" key="4">
    <source>
        <dbReference type="Proteomes" id="UP000634206"/>
    </source>
</evidence>
<protein>
    <submittedName>
        <fullName evidence="3">Uncharacterized protein</fullName>
    </submittedName>
</protein>
<feature type="region of interest" description="Disordered" evidence="1">
    <location>
        <begin position="180"/>
        <end position="215"/>
    </location>
</feature>
<comment type="caution">
    <text evidence="3">The sequence shown here is derived from an EMBL/GenBank/DDBJ whole genome shotgun (WGS) entry which is preliminary data.</text>
</comment>
<dbReference type="AlphaFoldDB" id="A0AAE2S9D9"/>
<keyword evidence="4" id="KW-1185">Reference proteome</keyword>
<keyword evidence="2" id="KW-0472">Membrane</keyword>
<dbReference type="EMBL" id="JAENIG010000001">
    <property type="protein sequence ID" value="MBK1853621.1"/>
    <property type="molecule type" value="Genomic_DNA"/>
</dbReference>